<name>H2YGD6_CIOSA</name>
<accession>H2YGD6</accession>
<reference evidence="1" key="3">
    <citation type="submission" date="2025-09" db="UniProtKB">
        <authorList>
            <consortium name="Ensembl"/>
        </authorList>
    </citation>
    <scope>IDENTIFICATION</scope>
</reference>
<dbReference type="InterPro" id="IPR030791">
    <property type="entry name" value="Rotatin"/>
</dbReference>
<evidence type="ECO:0000313" key="2">
    <source>
        <dbReference type="Proteomes" id="UP000007875"/>
    </source>
</evidence>
<evidence type="ECO:0000313" key="1">
    <source>
        <dbReference type="Ensembl" id="ENSCSAVP00000004385.1"/>
    </source>
</evidence>
<dbReference type="GO" id="GO:0010457">
    <property type="term" value="P:centriole-centriole cohesion"/>
    <property type="evidence" value="ECO:0007669"/>
    <property type="project" value="TreeGrafter"/>
</dbReference>
<sequence length="704" mass="77608">LLAHPLVKIRRFTYEECLNIVRRAINVKAAAENPGHTQSNTCRFLLDSEVLHEICSHGLSDTSRLVSYPAQELISVLVQSRLLVADEIWLQLHAALAPVLPILQGYSGESEILKSALSSYMTATEHPDISSDIDLLKASLRGFDVETPNFSLQQLLNKDGTMTRISGLIDLLMVDTPLSLVPRDEADCFRIRRCIFQEEAVIRMLSVFRSLTAEASVRIGALRQLATMLDDANLHRVFLKHKGLDSVCEKLKSISADDVTILTDDVKPVVSACITIMKVIMRSDAVSRERLSHDRDLLLRLLHLANLTRLSVAAMSDVCVVIALLVFHDVLRDHVRPESGNTKCEFTELSLPAAVVARYQIPFLCPSHHAVSIHRTLVTPPSPSCDQLISGPAATALRIAWNVAEFGNHVPTTCTDAVISSEANQNNGLRLSESDHLNLVFSHPDTASAALIDAIIGSQSHAAAIHVFSLMRIMTMTFHGSINFITAIFMDSSEKWKTTFGKFLQSFLRFHRELRTVILVRLRLADAPQFYDLPSMEVTLQCLVHISANQVTIDIQRNQIVDISATDKVLLQQLLGTLLEIVSAFHIGSGASSLSYMGKGVSRCATQCILQLAREMAVYKINVRFFWLAIASAVSQTKKGCVTLAKGFQRCPGGLWSMTLCVLLDHSECSAVRGQASDLLCNMIAWKLAASPSDVASGELWQVI</sequence>
<dbReference type="GO" id="GO:0005813">
    <property type="term" value="C:centrosome"/>
    <property type="evidence" value="ECO:0007669"/>
    <property type="project" value="InterPro"/>
</dbReference>
<dbReference type="GO" id="GO:0007099">
    <property type="term" value="P:centriole replication"/>
    <property type="evidence" value="ECO:0007669"/>
    <property type="project" value="TreeGrafter"/>
</dbReference>
<reference evidence="1" key="2">
    <citation type="submission" date="2025-08" db="UniProtKB">
        <authorList>
            <consortium name="Ensembl"/>
        </authorList>
    </citation>
    <scope>IDENTIFICATION</scope>
</reference>
<dbReference type="GO" id="GO:0032053">
    <property type="term" value="P:ciliary basal body organization"/>
    <property type="evidence" value="ECO:0007669"/>
    <property type="project" value="TreeGrafter"/>
</dbReference>
<proteinExistence type="predicted"/>
<organism evidence="1 2">
    <name type="scientific">Ciona savignyi</name>
    <name type="common">Pacific transparent sea squirt</name>
    <dbReference type="NCBI Taxonomy" id="51511"/>
    <lineage>
        <taxon>Eukaryota</taxon>
        <taxon>Metazoa</taxon>
        <taxon>Chordata</taxon>
        <taxon>Tunicata</taxon>
        <taxon>Ascidiacea</taxon>
        <taxon>Phlebobranchia</taxon>
        <taxon>Cionidae</taxon>
        <taxon>Ciona</taxon>
    </lineage>
</organism>
<dbReference type="Proteomes" id="UP000007875">
    <property type="component" value="Unassembled WGS sequence"/>
</dbReference>
<dbReference type="InParanoid" id="H2YGD6"/>
<dbReference type="GeneTree" id="ENSGT00640000091535"/>
<dbReference type="PANTHER" id="PTHR31691">
    <property type="entry name" value="ROTATIN"/>
    <property type="match status" value="1"/>
</dbReference>
<keyword evidence="2" id="KW-1185">Reference proteome</keyword>
<dbReference type="Ensembl" id="ENSCSAVT00000004449.1">
    <property type="protein sequence ID" value="ENSCSAVP00000004385.1"/>
    <property type="gene ID" value="ENSCSAVG00000002594.1"/>
</dbReference>
<dbReference type="GO" id="GO:0036064">
    <property type="term" value="C:ciliary basal body"/>
    <property type="evidence" value="ECO:0007669"/>
    <property type="project" value="InterPro"/>
</dbReference>
<reference evidence="2" key="1">
    <citation type="submission" date="2003-08" db="EMBL/GenBank/DDBJ databases">
        <authorList>
            <person name="Birren B."/>
            <person name="Nusbaum C."/>
            <person name="Abebe A."/>
            <person name="Abouelleil A."/>
            <person name="Adekoya E."/>
            <person name="Ait-zahra M."/>
            <person name="Allen N."/>
            <person name="Allen T."/>
            <person name="An P."/>
            <person name="Anderson M."/>
            <person name="Anderson S."/>
            <person name="Arachchi H."/>
            <person name="Armbruster J."/>
            <person name="Bachantsang P."/>
            <person name="Baldwin J."/>
            <person name="Barry A."/>
            <person name="Bayul T."/>
            <person name="Blitshsteyn B."/>
            <person name="Bloom T."/>
            <person name="Blye J."/>
            <person name="Boguslavskiy L."/>
            <person name="Borowsky M."/>
            <person name="Boukhgalter B."/>
            <person name="Brunache A."/>
            <person name="Butler J."/>
            <person name="Calixte N."/>
            <person name="Calvo S."/>
            <person name="Camarata J."/>
            <person name="Campo K."/>
            <person name="Chang J."/>
            <person name="Cheshatsang Y."/>
            <person name="Citroen M."/>
            <person name="Collymore A."/>
            <person name="Considine T."/>
            <person name="Cook A."/>
            <person name="Cooke P."/>
            <person name="Corum B."/>
            <person name="Cuomo C."/>
            <person name="David R."/>
            <person name="Dawoe T."/>
            <person name="Degray S."/>
            <person name="Dodge S."/>
            <person name="Dooley K."/>
            <person name="Dorje P."/>
            <person name="Dorjee K."/>
            <person name="Dorris L."/>
            <person name="Duffey N."/>
            <person name="Dupes A."/>
            <person name="Elkins T."/>
            <person name="Engels R."/>
            <person name="Erickson J."/>
            <person name="Farina A."/>
            <person name="Faro S."/>
            <person name="Ferreira P."/>
            <person name="Fischer H."/>
            <person name="Fitzgerald M."/>
            <person name="Foley K."/>
            <person name="Gage D."/>
            <person name="Galagan J."/>
            <person name="Gearin G."/>
            <person name="Gnerre S."/>
            <person name="Gnirke A."/>
            <person name="Goyette A."/>
            <person name="Graham J."/>
            <person name="Grandbois E."/>
            <person name="Gyaltsen K."/>
            <person name="Hafez N."/>
            <person name="Hagopian D."/>
            <person name="Hagos B."/>
            <person name="Hall J."/>
            <person name="Hatcher B."/>
            <person name="Heller A."/>
            <person name="Higgins H."/>
            <person name="Honan T."/>
            <person name="Horn A."/>
            <person name="Houde N."/>
            <person name="Hughes L."/>
            <person name="Hulme W."/>
            <person name="Husby E."/>
            <person name="Iliev I."/>
            <person name="Jaffe D."/>
            <person name="Jones C."/>
            <person name="Kamal M."/>
            <person name="Kamat A."/>
            <person name="Kamvysselis M."/>
            <person name="Karlsson E."/>
            <person name="Kells C."/>
            <person name="Kieu A."/>
            <person name="Kisner P."/>
            <person name="Kodira C."/>
            <person name="Kulbokas E."/>
            <person name="Labutti K."/>
            <person name="Lama D."/>
            <person name="Landers T."/>
            <person name="Leger J."/>
            <person name="Levine S."/>
            <person name="Lewis D."/>
            <person name="Lewis T."/>
            <person name="Lindblad-toh K."/>
            <person name="Liu X."/>
            <person name="Lokyitsang T."/>
            <person name="Lokyitsang Y."/>
            <person name="Lucien O."/>
            <person name="Lui A."/>
            <person name="Ma L.J."/>
            <person name="Mabbitt R."/>
            <person name="Macdonald J."/>
            <person name="Maclean C."/>
            <person name="Major J."/>
            <person name="Manning J."/>
            <person name="Marabella R."/>
            <person name="Maru K."/>
            <person name="Matthews C."/>
            <person name="Mauceli E."/>
            <person name="Mccarthy M."/>
            <person name="Mcdonough S."/>
            <person name="Mcghee T."/>
            <person name="Meldrim J."/>
            <person name="Meneus L."/>
            <person name="Mesirov J."/>
            <person name="Mihalev A."/>
            <person name="Mihova T."/>
            <person name="Mikkelsen T."/>
            <person name="Mlenga V."/>
            <person name="Moru K."/>
            <person name="Mozes J."/>
            <person name="Mulrain L."/>
            <person name="Munson G."/>
            <person name="Naylor J."/>
            <person name="Newes C."/>
            <person name="Nguyen C."/>
            <person name="Nguyen N."/>
            <person name="Nguyen T."/>
            <person name="Nicol R."/>
            <person name="Nielsen C."/>
            <person name="Nizzari M."/>
            <person name="Norbu C."/>
            <person name="Norbu N."/>
            <person name="O'donnell P."/>
            <person name="Okoawo O."/>
            <person name="O'leary S."/>
            <person name="Omotosho B."/>
            <person name="O'neill K."/>
            <person name="Osman S."/>
            <person name="Parker S."/>
            <person name="Perrin D."/>
            <person name="Phunkhang P."/>
            <person name="Piqani B."/>
            <person name="Purcell S."/>
            <person name="Rachupka T."/>
            <person name="Ramasamy U."/>
            <person name="Rameau R."/>
            <person name="Ray V."/>
            <person name="Raymond C."/>
            <person name="Retta R."/>
            <person name="Richardson S."/>
            <person name="Rise C."/>
            <person name="Rodriguez J."/>
            <person name="Rogers J."/>
            <person name="Rogov P."/>
            <person name="Rutman M."/>
            <person name="Schupbach R."/>
            <person name="Seaman C."/>
            <person name="Settipalli S."/>
            <person name="Sharpe T."/>
            <person name="Sheridan J."/>
            <person name="Sherpa N."/>
            <person name="Shi J."/>
            <person name="Smirnov S."/>
            <person name="Smith C."/>
            <person name="Sougnez C."/>
            <person name="Spencer B."/>
            <person name="Stalker J."/>
            <person name="Stange-thomann N."/>
            <person name="Stavropoulos S."/>
            <person name="Stetson K."/>
            <person name="Stone C."/>
            <person name="Stone S."/>
            <person name="Stubbs M."/>
            <person name="Talamas J."/>
            <person name="Tchuinga P."/>
            <person name="Tenzing P."/>
            <person name="Tesfaye S."/>
            <person name="Theodore J."/>
            <person name="Thoulutsang Y."/>
            <person name="Topham K."/>
            <person name="Towey S."/>
            <person name="Tsamla T."/>
            <person name="Tsomo N."/>
            <person name="Vallee D."/>
            <person name="Vassiliev H."/>
            <person name="Venkataraman V."/>
            <person name="Vinson J."/>
            <person name="Vo A."/>
            <person name="Wade C."/>
            <person name="Wang S."/>
            <person name="Wangchuk T."/>
            <person name="Wangdi T."/>
            <person name="Whittaker C."/>
            <person name="Wilkinson J."/>
            <person name="Wu Y."/>
            <person name="Wyman D."/>
            <person name="Yadav S."/>
            <person name="Yang S."/>
            <person name="Yang X."/>
            <person name="Yeager S."/>
            <person name="Yee E."/>
            <person name="Young G."/>
            <person name="Zainoun J."/>
            <person name="Zembeck L."/>
            <person name="Zimmer A."/>
            <person name="Zody M."/>
            <person name="Lander E."/>
        </authorList>
    </citation>
    <scope>NUCLEOTIDE SEQUENCE [LARGE SCALE GENOMIC DNA]</scope>
</reference>
<dbReference type="AlphaFoldDB" id="H2YGD6"/>
<dbReference type="GO" id="GO:0005814">
    <property type="term" value="C:centriole"/>
    <property type="evidence" value="ECO:0007669"/>
    <property type="project" value="TreeGrafter"/>
</dbReference>
<evidence type="ECO:0008006" key="3">
    <source>
        <dbReference type="Google" id="ProtNLM"/>
    </source>
</evidence>
<dbReference type="PANTHER" id="PTHR31691:SF1">
    <property type="entry name" value="ROTATIN"/>
    <property type="match status" value="1"/>
</dbReference>
<dbReference type="HOGENOM" id="CLU_392117_0_0_1"/>
<dbReference type="STRING" id="51511.ENSCSAVP00000004385"/>
<protein>
    <recommendedName>
        <fullName evidence="3">Rotatin N-terminal domain-containing protein</fullName>
    </recommendedName>
</protein>
<dbReference type="eggNOG" id="ENOG502QPM7">
    <property type="taxonomic scope" value="Eukaryota"/>
</dbReference>